<feature type="region of interest" description="Disordered" evidence="1">
    <location>
        <begin position="1"/>
        <end position="23"/>
    </location>
</feature>
<evidence type="ECO:0000313" key="3">
    <source>
        <dbReference type="Proteomes" id="UP001153069"/>
    </source>
</evidence>
<gene>
    <name evidence="2" type="ORF">SEMRO_570_G168580.2</name>
</gene>
<sequence>MISGRQRAARQAPSMATTGTCNSRSCSSCTRIRILLGLALVVAFWIASRIQPKPIEQTDGTGTILTHHHKVNSDPTNNKTVLIEIRIPSVPDDTIGDTVRSVIPVGAASSPLEDCKPTAQLLLKILQPPDSSSSRQRENKLIHVWTIQTLDEQGNSKTVGGDEFYITWSSSGSDDSAVALIDDRQDGSYQLDFVTPPLMVPITSSRQQEGGNLTIHFQYTCGIGTMAPPSKDGWAHGGALYKTFSVPLLTSSPPIRSFQPPAATHGMTSLSHYEQVFAFGDSAMKQFVKNASRVLEPNIVFRTKRRKPWTTALIQEHLTVFRKQLGRDLAGRNSNKSALLLGSSIWDVLASNTDKAQNNQNNNLLFTKNQPVFQDHLTACRQFIGTVRQEYPHVQVLWKSPSAMHVHVVVANNNDTALQNRVRYMSSSRMAHLYRLQRQLMQELQVPFLDIYEATYLSADWTFPGDGRHYLPELHKHMLKWFYTT</sequence>
<comment type="caution">
    <text evidence="2">The sequence shown here is derived from an EMBL/GenBank/DDBJ whole genome shotgun (WGS) entry which is preliminary data.</text>
</comment>
<dbReference type="EMBL" id="CAICTM010000569">
    <property type="protein sequence ID" value="CAB9513088.1"/>
    <property type="molecule type" value="Genomic_DNA"/>
</dbReference>
<accession>A0A9N8HJT2</accession>
<evidence type="ECO:0000313" key="2">
    <source>
        <dbReference type="EMBL" id="CAB9513088.1"/>
    </source>
</evidence>
<protein>
    <submittedName>
        <fullName evidence="2">Uncharacterized protein</fullName>
    </submittedName>
</protein>
<evidence type="ECO:0000256" key="1">
    <source>
        <dbReference type="SAM" id="MobiDB-lite"/>
    </source>
</evidence>
<dbReference type="AlphaFoldDB" id="A0A9N8HJT2"/>
<dbReference type="SUPFAM" id="SSF52266">
    <property type="entry name" value="SGNH hydrolase"/>
    <property type="match status" value="1"/>
</dbReference>
<proteinExistence type="predicted"/>
<name>A0A9N8HJT2_9STRA</name>
<organism evidence="2 3">
    <name type="scientific">Seminavis robusta</name>
    <dbReference type="NCBI Taxonomy" id="568900"/>
    <lineage>
        <taxon>Eukaryota</taxon>
        <taxon>Sar</taxon>
        <taxon>Stramenopiles</taxon>
        <taxon>Ochrophyta</taxon>
        <taxon>Bacillariophyta</taxon>
        <taxon>Bacillariophyceae</taxon>
        <taxon>Bacillariophycidae</taxon>
        <taxon>Naviculales</taxon>
        <taxon>Naviculaceae</taxon>
        <taxon>Seminavis</taxon>
    </lineage>
</organism>
<dbReference type="Proteomes" id="UP001153069">
    <property type="component" value="Unassembled WGS sequence"/>
</dbReference>
<dbReference type="OrthoDB" id="41967at2759"/>
<keyword evidence="3" id="KW-1185">Reference proteome</keyword>
<reference evidence="2" key="1">
    <citation type="submission" date="2020-06" db="EMBL/GenBank/DDBJ databases">
        <authorList>
            <consortium name="Plant Systems Biology data submission"/>
        </authorList>
    </citation>
    <scope>NUCLEOTIDE SEQUENCE</scope>
    <source>
        <strain evidence="2">D6</strain>
    </source>
</reference>